<dbReference type="InterPro" id="IPR009317">
    <property type="entry name" value="ChaB"/>
</dbReference>
<dbReference type="EMBL" id="MT142482">
    <property type="protein sequence ID" value="QJA82215.1"/>
    <property type="molecule type" value="Genomic_DNA"/>
</dbReference>
<dbReference type="InterPro" id="IPR037205">
    <property type="entry name" value="ChaB_sf"/>
</dbReference>
<feature type="coiled-coil region" evidence="1">
    <location>
        <begin position="421"/>
        <end position="448"/>
    </location>
</feature>
<evidence type="ECO:0000313" key="2">
    <source>
        <dbReference type="EMBL" id="QJA62065.1"/>
    </source>
</evidence>
<evidence type="ECO:0000256" key="1">
    <source>
        <dbReference type="SAM" id="Coils"/>
    </source>
</evidence>
<accession>A0A6M3KLC5</accession>
<gene>
    <name evidence="3" type="ORF">MM415A00435_0029</name>
    <name evidence="2" type="ORF">MM415B00827_0011</name>
</gene>
<proteinExistence type="predicted"/>
<dbReference type="EMBL" id="MT141461">
    <property type="protein sequence ID" value="QJA62065.1"/>
    <property type="molecule type" value="Genomic_DNA"/>
</dbReference>
<organism evidence="3">
    <name type="scientific">viral metagenome</name>
    <dbReference type="NCBI Taxonomy" id="1070528"/>
    <lineage>
        <taxon>unclassified sequences</taxon>
        <taxon>metagenomes</taxon>
        <taxon>organismal metagenomes</taxon>
    </lineage>
</organism>
<reference evidence="3" key="1">
    <citation type="submission" date="2020-03" db="EMBL/GenBank/DDBJ databases">
        <title>The deep terrestrial virosphere.</title>
        <authorList>
            <person name="Holmfeldt K."/>
            <person name="Nilsson E."/>
            <person name="Simone D."/>
            <person name="Lopez-Fernandez M."/>
            <person name="Wu X."/>
            <person name="de Brujin I."/>
            <person name="Lundin D."/>
            <person name="Andersson A."/>
            <person name="Bertilsson S."/>
            <person name="Dopson M."/>
        </authorList>
    </citation>
    <scope>NUCLEOTIDE SEQUENCE</scope>
    <source>
        <strain evidence="3">MM415A00435</strain>
        <strain evidence="2">MM415B00827</strain>
    </source>
</reference>
<dbReference type="Pfam" id="PF06150">
    <property type="entry name" value="ChaB"/>
    <property type="match status" value="1"/>
</dbReference>
<dbReference type="SUPFAM" id="SSF140376">
    <property type="entry name" value="ChaB-like"/>
    <property type="match status" value="1"/>
</dbReference>
<name>A0A6M3KLC5_9ZZZZ</name>
<sequence length="553" mass="60961">MPYSIDAPPEKIKDMPKHAQEIFISAFNAALTQYKGDEGKAHAVAYAAVKTKYEQDKDGNWVTKESNHDVYAEIIQEAGRRGKTSDPKVQKIVTEGDNANSEELASVLTWLKEQAIMKTDGGVEFPAAAYAYTPSDNVSEWKLRLWEDPQQKVTRKQLGAAAAALSPGGFRGQRVDIPAGDLPAVKRKIRSAYKSLDVADEDIPRWVKEAEMRTLVTEFIPLTEATITSKGKGQVVVIKPGFNASKKRYYPQETLARDFKVFEGVKMYSDHPTEAEEHDRPERSIKDWVAVLENVRVRGNDGAVVGDYTVVEPWMEAKLAKLRDSGQLNKIGVSINAVGSASKQKIEGVETNFIEKLVVARSVDFVTEPGAGGSVEIFEANDPMLDVDLIDLAVFKERRPDMVKVIEDGVRNEFTKEVKHKMELQETVDKLTKDNEVLVKENSELKGKITQADKAKVKADAQAKIKEAVSKAELPEAAKVKLLERFRDAETDTGVAEAVKSESDYIAVLAEAGKVKGMGPDKVDPEADHKALVEAFKRTGMSDKSAEIAAGAR</sequence>
<dbReference type="Gene3D" id="1.10.1740.70">
    <property type="entry name" value="ChaB"/>
    <property type="match status" value="1"/>
</dbReference>
<protein>
    <submittedName>
        <fullName evidence="3">Uncharacterized protein</fullName>
    </submittedName>
</protein>
<evidence type="ECO:0000313" key="3">
    <source>
        <dbReference type="EMBL" id="QJA82215.1"/>
    </source>
</evidence>
<dbReference type="AlphaFoldDB" id="A0A6M3KLC5"/>
<keyword evidence="1" id="KW-0175">Coiled coil</keyword>